<evidence type="ECO:0000313" key="1">
    <source>
        <dbReference type="EMBL" id="QHT30320.1"/>
    </source>
</evidence>
<name>A0A6C0EPS0_9ZZZZ</name>
<reference evidence="1" key="1">
    <citation type="journal article" date="2020" name="Nature">
        <title>Giant virus diversity and host interactions through global metagenomics.</title>
        <authorList>
            <person name="Schulz F."/>
            <person name="Roux S."/>
            <person name="Paez-Espino D."/>
            <person name="Jungbluth S."/>
            <person name="Walsh D.A."/>
            <person name="Denef V.J."/>
            <person name="McMahon K.D."/>
            <person name="Konstantinidis K.T."/>
            <person name="Eloe-Fadrosh E.A."/>
            <person name="Kyrpides N.C."/>
            <person name="Woyke T."/>
        </authorList>
    </citation>
    <scope>NUCLEOTIDE SEQUENCE</scope>
    <source>
        <strain evidence="1">GVMAG-M-3300009149-34</strain>
    </source>
</reference>
<dbReference type="EMBL" id="MN738895">
    <property type="protein sequence ID" value="QHT30320.1"/>
    <property type="molecule type" value="Genomic_DNA"/>
</dbReference>
<accession>A0A6C0EPS0</accession>
<sequence>MYMAFVIHQDDEDHVSFYTRIDEEEVYVSTEHIQRGDSNTLNYFINQYMFSKMTVLSQNKVIGGELKKRH</sequence>
<dbReference type="AlphaFoldDB" id="A0A6C0EPS0"/>
<protein>
    <submittedName>
        <fullName evidence="1">Uncharacterized protein</fullName>
    </submittedName>
</protein>
<proteinExistence type="predicted"/>
<organism evidence="1">
    <name type="scientific">viral metagenome</name>
    <dbReference type="NCBI Taxonomy" id="1070528"/>
    <lineage>
        <taxon>unclassified sequences</taxon>
        <taxon>metagenomes</taxon>
        <taxon>organismal metagenomes</taxon>
    </lineage>
</organism>